<dbReference type="Proteomes" id="UP000221024">
    <property type="component" value="Unassembled WGS sequence"/>
</dbReference>
<dbReference type="InterPro" id="IPR002052">
    <property type="entry name" value="DNA_methylase_N6_adenine_CS"/>
</dbReference>
<dbReference type="SMART" id="SM00507">
    <property type="entry name" value="HNHc"/>
    <property type="match status" value="1"/>
</dbReference>
<feature type="compositionally biased region" description="Basic and acidic residues" evidence="6">
    <location>
        <begin position="657"/>
        <end position="667"/>
    </location>
</feature>
<evidence type="ECO:0000256" key="1">
    <source>
        <dbReference type="ARBA" id="ARBA00011900"/>
    </source>
</evidence>
<feature type="compositionally biased region" description="Acidic residues" evidence="6">
    <location>
        <begin position="1426"/>
        <end position="1436"/>
    </location>
</feature>
<reference evidence="8 9" key="1">
    <citation type="submission" date="2017-10" db="EMBL/GenBank/DDBJ databases">
        <title>Draft genome of Longimonas halophila.</title>
        <authorList>
            <person name="Goh K.M."/>
            <person name="Shamsir M.S."/>
            <person name="Lim S.W."/>
        </authorList>
    </citation>
    <scope>NUCLEOTIDE SEQUENCE [LARGE SCALE GENOMIC DNA]</scope>
    <source>
        <strain evidence="8 9">KCTC 42399</strain>
    </source>
</reference>
<comment type="caution">
    <text evidence="8">The sequence shown here is derived from an EMBL/GenBank/DDBJ whole genome shotgun (WGS) entry which is preliminary data.</text>
</comment>
<dbReference type="OrthoDB" id="32195at2"/>
<dbReference type="EMBL" id="PDEP01000021">
    <property type="protein sequence ID" value="PEN04745.1"/>
    <property type="molecule type" value="Genomic_DNA"/>
</dbReference>
<dbReference type="PROSITE" id="PS00092">
    <property type="entry name" value="N6_MTASE"/>
    <property type="match status" value="1"/>
</dbReference>
<dbReference type="Gene3D" id="3.40.50.150">
    <property type="entry name" value="Vaccinia Virus protein VP39"/>
    <property type="match status" value="2"/>
</dbReference>
<dbReference type="InterPro" id="IPR003615">
    <property type="entry name" value="HNH_nuc"/>
</dbReference>
<dbReference type="GO" id="GO:0009007">
    <property type="term" value="F:site-specific DNA-methyltransferase (adenine-specific) activity"/>
    <property type="evidence" value="ECO:0007669"/>
    <property type="project" value="UniProtKB-EC"/>
</dbReference>
<evidence type="ECO:0000256" key="6">
    <source>
        <dbReference type="SAM" id="MobiDB-lite"/>
    </source>
</evidence>
<name>A0A2H3NX34_9BACT</name>
<proteinExistence type="predicted"/>
<dbReference type="GO" id="GO:0003676">
    <property type="term" value="F:nucleic acid binding"/>
    <property type="evidence" value="ECO:0007669"/>
    <property type="project" value="InterPro"/>
</dbReference>
<dbReference type="InterPro" id="IPR011639">
    <property type="entry name" value="MethylTrfase_TaqI-like_dom"/>
</dbReference>
<dbReference type="PRINTS" id="PR00507">
    <property type="entry name" value="N12N6MTFRASE"/>
</dbReference>
<evidence type="ECO:0000256" key="5">
    <source>
        <dbReference type="ARBA" id="ARBA00047942"/>
    </source>
</evidence>
<keyword evidence="3" id="KW-0808">Transferase</keyword>
<keyword evidence="4" id="KW-0949">S-adenosyl-L-methionine</keyword>
<evidence type="ECO:0000313" key="9">
    <source>
        <dbReference type="Proteomes" id="UP000221024"/>
    </source>
</evidence>
<evidence type="ECO:0000256" key="3">
    <source>
        <dbReference type="ARBA" id="ARBA00022679"/>
    </source>
</evidence>
<feature type="region of interest" description="Disordered" evidence="6">
    <location>
        <begin position="657"/>
        <end position="680"/>
    </location>
</feature>
<dbReference type="PANTHER" id="PTHR33841:SF1">
    <property type="entry name" value="DNA METHYLTRANSFERASE A"/>
    <property type="match status" value="1"/>
</dbReference>
<sequence length="1606" mass="180453">MPDTPSHITTSGGLLTQAVVDELREAAVSRSHMDAPSFALPWTPAPTTENALNDDIATAWELLKERWDSIQQEPGGLDALDTSAVRRRWLIPLCSLLDFSPQYQQGHLRPTDDDALRFPISHRGWISPKAPNPPPVHLLPATQLLDERHGSGRGPKAKSPHDMVQLFLNVSPDDRWALLSNGRTLRLLRNYHHTFSKGYIQFDLESIFETRAYADFRALYRLGHASRFRILPAPEDDSEAACPLESIHQTARAAGVKVGEKLRPQVRTAIEHLANGFLQGDAELIDLLQDDIDAARAFYRDVLRVVYRMLFLLFAEQRGLVPDASAPRADLYWSDYSLTALREQAESGVPRSDRHTDLWQGLTTTFKMVRKGTEALGVFGYNGELFATGPDTYLEGRACDNTRLLQAIRALTLIEDEGVLQRISYVDLGVDELGSVYESLLDFTPRVTTDPETIDGDEFAAGTFVLDPRGLERKQSGSYYTDDSLVNELIKSALLPVMRDRLQRAGLPVRSVQGDAEAAGGLLEDYAELDASARNAGTAALLDMDIVDPAAGSGHFLVAANNVMGAEIARLRTGDAYPHERTIRQATRDVLAQCIYAVDLNPMAVELCKVSLWINASVDNEPLNFLDHHIKCGNSLIGATPDLLKDGVPYEAFDHTRSGTHREQAKEMRKRNRTERRESKDGIGVQLGAFAEGMTTDPGTAYTAGDFVQLAQANPKKAREVYRSWSQDPSRQRAKLEADAWTAAFFWPIDAYTEWAPTYGEVFRLQREGPGAIPAEEAERIKSLADRHRFFHWHLEFPEVFANGEHPERPGGVEGSPQNGQTDGQARPSTSSGPGFDVVLGNPPWERIKLQEKEFFAVKAPDIAGASTAAKRKKKIKHLKADGDPLYDEYQQAQQFSEAFSTYLRESGRYDLTAVGDVNLYQIFAGLVRQVIDATGRVGVIVPSGIATDYYTQDFFNALVDNRELVSLYDFENRKPLFHGVDSRMKFCLLTLTGSGAPQPAIDFAFFLTQTEHLSDTDRHFTLSPEELYAINPNTGTCPTFRSKRDAELTKKLYDAALVLINEPEDENPWGVSFSTMFHMSGDSDLFHTREELEAEGFVLEGNRFVRGEEVFLPLYEAKMFHQFDHRFATYETTEDSRDVTPEEHVQAQKQVVPRYWIRKTKIDRGESSWLAFRDIARNTDVRTAMLTFLPPMGVGHTAPLIFDGHMLTNTLCLTASANSFCVDYAVRQKLSGTHLTYSILKQLPVHPPERYTPELLEYIVPRVLELTYTAWDLAAFADDVWSESSDTLREAIKTQWQSNTEATGGGHRGKRMPVWLHSVPEDRFTSVPYQHTDPFPNPRFPHEPFMWNEERRTHLRADLDGLYGHLYGLERNELAYILDTFPIVKRKDKAEHGEYRTKRLVLEAYDRLAGSELVSASNSGLTTLTEDDEDALSDDSDAHRDGVEAELRALLGDLDDDPSATEDVETETSEVERVRRSDAFRIGVRKLYGHQCCICGADARGTGDGSSIVDAAHIVPRHKGGPDDPRNGLALCKNHHWAYDQGLFHIDPDERAVQVRPNLPNDRDYRFLKAYDGEPIAEPEVEPERYRPHEVFLRWRAETTKEETT</sequence>
<keyword evidence="9" id="KW-1185">Reference proteome</keyword>
<dbReference type="InterPro" id="IPR029063">
    <property type="entry name" value="SAM-dependent_MTases_sf"/>
</dbReference>
<feature type="region of interest" description="Disordered" evidence="6">
    <location>
        <begin position="802"/>
        <end position="836"/>
    </location>
</feature>
<dbReference type="EC" id="2.1.1.72" evidence="1"/>
<dbReference type="Pfam" id="PF13391">
    <property type="entry name" value="HNH_2"/>
    <property type="match status" value="1"/>
</dbReference>
<dbReference type="InterPro" id="IPR050953">
    <property type="entry name" value="N4_N6_ade-DNA_methylase"/>
</dbReference>
<comment type="catalytic activity">
    <reaction evidence="5">
        <text>a 2'-deoxyadenosine in DNA + S-adenosyl-L-methionine = an N(6)-methyl-2'-deoxyadenosine in DNA + S-adenosyl-L-homocysteine + H(+)</text>
        <dbReference type="Rhea" id="RHEA:15197"/>
        <dbReference type="Rhea" id="RHEA-COMP:12418"/>
        <dbReference type="Rhea" id="RHEA-COMP:12419"/>
        <dbReference type="ChEBI" id="CHEBI:15378"/>
        <dbReference type="ChEBI" id="CHEBI:57856"/>
        <dbReference type="ChEBI" id="CHEBI:59789"/>
        <dbReference type="ChEBI" id="CHEBI:90615"/>
        <dbReference type="ChEBI" id="CHEBI:90616"/>
        <dbReference type="EC" id="2.1.1.72"/>
    </reaction>
</comment>
<evidence type="ECO:0000256" key="4">
    <source>
        <dbReference type="ARBA" id="ARBA00022691"/>
    </source>
</evidence>
<evidence type="ECO:0000313" key="8">
    <source>
        <dbReference type="EMBL" id="PEN04745.1"/>
    </source>
</evidence>
<dbReference type="Gene3D" id="1.10.30.50">
    <property type="match status" value="1"/>
</dbReference>
<gene>
    <name evidence="8" type="ORF">CRI93_14645</name>
</gene>
<dbReference type="GO" id="GO:0032259">
    <property type="term" value="P:methylation"/>
    <property type="evidence" value="ECO:0007669"/>
    <property type="project" value="UniProtKB-KW"/>
</dbReference>
<accession>A0A2H3NX34</accession>
<protein>
    <recommendedName>
        <fullName evidence="1">site-specific DNA-methyltransferase (adenine-specific)</fullName>
        <ecNumber evidence="1">2.1.1.72</ecNumber>
    </recommendedName>
</protein>
<dbReference type="PANTHER" id="PTHR33841">
    <property type="entry name" value="DNA METHYLTRANSFERASE YEEA-RELATED"/>
    <property type="match status" value="1"/>
</dbReference>
<evidence type="ECO:0000256" key="2">
    <source>
        <dbReference type="ARBA" id="ARBA00022603"/>
    </source>
</evidence>
<dbReference type="Pfam" id="PF07669">
    <property type="entry name" value="Eco57I"/>
    <property type="match status" value="1"/>
</dbReference>
<feature type="region of interest" description="Disordered" evidence="6">
    <location>
        <begin position="1420"/>
        <end position="1440"/>
    </location>
</feature>
<dbReference type="CDD" id="cd00085">
    <property type="entry name" value="HNHc"/>
    <property type="match status" value="1"/>
</dbReference>
<dbReference type="SUPFAM" id="SSF53335">
    <property type="entry name" value="S-adenosyl-L-methionine-dependent methyltransferases"/>
    <property type="match status" value="1"/>
</dbReference>
<dbReference type="RefSeq" id="WP_098063416.1">
    <property type="nucleotide sequence ID" value="NZ_PDEP01000021.1"/>
</dbReference>
<feature type="compositionally biased region" description="Polar residues" evidence="6">
    <location>
        <begin position="816"/>
        <end position="833"/>
    </location>
</feature>
<evidence type="ECO:0000259" key="7">
    <source>
        <dbReference type="SMART" id="SM00507"/>
    </source>
</evidence>
<feature type="domain" description="HNH nuclease" evidence="7">
    <location>
        <begin position="1484"/>
        <end position="1538"/>
    </location>
</feature>
<keyword evidence="2" id="KW-0489">Methyltransferase</keyword>
<organism evidence="8 9">
    <name type="scientific">Longimonas halophila</name>
    <dbReference type="NCBI Taxonomy" id="1469170"/>
    <lineage>
        <taxon>Bacteria</taxon>
        <taxon>Pseudomonadati</taxon>
        <taxon>Rhodothermota</taxon>
        <taxon>Rhodothermia</taxon>
        <taxon>Rhodothermales</taxon>
        <taxon>Salisaetaceae</taxon>
        <taxon>Longimonas</taxon>
    </lineage>
</organism>